<dbReference type="GO" id="GO:0016491">
    <property type="term" value="F:oxidoreductase activity"/>
    <property type="evidence" value="ECO:0007669"/>
    <property type="project" value="UniProtKB-KW"/>
</dbReference>
<evidence type="ECO:0000256" key="1">
    <source>
        <dbReference type="ARBA" id="ARBA00006484"/>
    </source>
</evidence>
<dbReference type="Gene3D" id="3.40.50.720">
    <property type="entry name" value="NAD(P)-binding Rossmann-like Domain"/>
    <property type="match status" value="1"/>
</dbReference>
<accession>A0A5C3FZ94</accession>
<dbReference type="PANTHER" id="PTHR43639">
    <property type="entry name" value="OXIDOREDUCTASE, SHORT-CHAIN DEHYDROGENASE/REDUCTASE FAMILY (AFU_ORTHOLOGUE AFUA_5G02870)"/>
    <property type="match status" value="1"/>
</dbReference>
<evidence type="ECO:0000313" key="4">
    <source>
        <dbReference type="Proteomes" id="UP000325008"/>
    </source>
</evidence>
<dbReference type="OrthoDB" id="1888931at2759"/>
<dbReference type="SUPFAM" id="SSF51735">
    <property type="entry name" value="NAD(P)-binding Rossmann-fold domains"/>
    <property type="match status" value="1"/>
</dbReference>
<dbReference type="EMBL" id="OOIQ01000021">
    <property type="protein sequence ID" value="SPO48867.1"/>
    <property type="molecule type" value="Genomic_DNA"/>
</dbReference>
<dbReference type="Pfam" id="PF13561">
    <property type="entry name" value="adh_short_C2"/>
    <property type="match status" value="1"/>
</dbReference>
<organism evidence="3 4">
    <name type="scientific">Pseudozyma antarctica</name>
    <name type="common">Yeast</name>
    <name type="synonym">Candida antarctica</name>
    <dbReference type="NCBI Taxonomy" id="84753"/>
    <lineage>
        <taxon>Eukaryota</taxon>
        <taxon>Fungi</taxon>
        <taxon>Dikarya</taxon>
        <taxon>Basidiomycota</taxon>
        <taxon>Ustilaginomycotina</taxon>
        <taxon>Ustilaginomycetes</taxon>
        <taxon>Ustilaginales</taxon>
        <taxon>Ustilaginaceae</taxon>
        <taxon>Moesziomyces</taxon>
    </lineage>
</organism>
<keyword evidence="2" id="KW-0560">Oxidoreductase</keyword>
<reference evidence="3" key="1">
    <citation type="submission" date="2018-03" db="EMBL/GenBank/DDBJ databases">
        <authorList>
            <person name="Guldener U."/>
        </authorList>
    </citation>
    <scope>NUCLEOTIDE SEQUENCE [LARGE SCALE GENOMIC DNA]</scope>
    <source>
        <strain evidence="3">ATCC34888</strain>
    </source>
</reference>
<dbReference type="NCBIfam" id="NF005559">
    <property type="entry name" value="PRK07231.1"/>
    <property type="match status" value="1"/>
</dbReference>
<dbReference type="InterPro" id="IPR036291">
    <property type="entry name" value="NAD(P)-bd_dom_sf"/>
</dbReference>
<gene>
    <name evidence="3" type="ORF">PSANT_06558</name>
</gene>
<comment type="similarity">
    <text evidence="1">Belongs to the short-chain dehydrogenases/reductases (SDR) family.</text>
</comment>
<dbReference type="AlphaFoldDB" id="A0A5C3FZ94"/>
<protein>
    <submittedName>
        <fullName evidence="3">Related to oxidoreductase, short-chain dehydrogenase/reductase</fullName>
    </submittedName>
</protein>
<comment type="caution">
    <text evidence="3">The sequence shown here is derived from an EMBL/GenBank/DDBJ whole genome shotgun (WGS) entry which is preliminary data.</text>
</comment>
<dbReference type="InterPro" id="IPR002347">
    <property type="entry name" value="SDR_fam"/>
</dbReference>
<proteinExistence type="inferred from homology"/>
<evidence type="ECO:0000256" key="2">
    <source>
        <dbReference type="ARBA" id="ARBA00023002"/>
    </source>
</evidence>
<dbReference type="PRINTS" id="PR00080">
    <property type="entry name" value="SDRFAMILY"/>
</dbReference>
<dbReference type="PRINTS" id="PR00081">
    <property type="entry name" value="GDHRDH"/>
</dbReference>
<evidence type="ECO:0000313" key="3">
    <source>
        <dbReference type="EMBL" id="SPO48867.1"/>
    </source>
</evidence>
<dbReference type="Proteomes" id="UP000325008">
    <property type="component" value="Unassembled WGS sequence"/>
</dbReference>
<name>A0A5C3FZ94_PSEA2</name>
<keyword evidence="4" id="KW-1185">Reference proteome</keyword>
<dbReference type="FunFam" id="3.40.50.720:FF:000084">
    <property type="entry name" value="Short-chain dehydrogenase reductase"/>
    <property type="match status" value="1"/>
</dbReference>
<dbReference type="PANTHER" id="PTHR43639:SF1">
    <property type="entry name" value="SHORT-CHAIN DEHYDROGENASE_REDUCTASE FAMILY PROTEIN"/>
    <property type="match status" value="1"/>
</dbReference>
<sequence length="254" mass="26814">MRGFGSSIVSLFSSHGARILVLDLLTPSAGYYTPSPDSTSLIPSSATTSIYAVAADITSRDSWVEALKKVKELWAVVPDVVVNNAGWTYSNKPTLDVTDADFDRVFAINVKSVFLSTDVVLPAMLEAKLDDAVFVNVSSTAAIRPRPKLVWYNASKGAVSTATKALAVEYAPHKVRFNTVSPVAGNTPLLSKFAGSAEAGDTMSPQQLAQFHASIPIGRLSEGSDIANACLFLADAASNFITGIDIPVDGGRCV</sequence>